<dbReference type="Gene3D" id="3.40.50.150">
    <property type="entry name" value="Vaccinia Virus protein VP39"/>
    <property type="match status" value="1"/>
</dbReference>
<dbReference type="NCBIfam" id="TIGR00095">
    <property type="entry name" value="16S rRNA (guanine(966)-N(2))-methyltransferase RsmD"/>
    <property type="match status" value="1"/>
</dbReference>
<dbReference type="EMBL" id="RKLY01000001">
    <property type="protein sequence ID" value="TGD25354.1"/>
    <property type="molecule type" value="Genomic_DNA"/>
</dbReference>
<protein>
    <submittedName>
        <fullName evidence="3">16S rRNA (Guanine(966)-N(2))-methyltransferase RsmD</fullName>
        <ecNumber evidence="3">2.1.1.171</ecNumber>
    </submittedName>
</protein>
<proteinExistence type="predicted"/>
<dbReference type="Proteomes" id="UP000298021">
    <property type="component" value="Unassembled WGS sequence"/>
</dbReference>
<dbReference type="InterPro" id="IPR029063">
    <property type="entry name" value="SAM-dependent_MTases_sf"/>
</dbReference>
<dbReference type="GO" id="GO:0052913">
    <property type="term" value="F:16S rRNA (guanine(966)-N(2))-methyltransferase activity"/>
    <property type="evidence" value="ECO:0007669"/>
    <property type="project" value="UniProtKB-EC"/>
</dbReference>
<dbReference type="RefSeq" id="WP_135370963.1">
    <property type="nucleotide sequence ID" value="NZ_RKLY01000001.1"/>
</dbReference>
<organism evidence="3 4">
    <name type="scientific">Companilactobacillus suantsaicola</name>
    <dbReference type="NCBI Taxonomy" id="2487723"/>
    <lineage>
        <taxon>Bacteria</taxon>
        <taxon>Bacillati</taxon>
        <taxon>Bacillota</taxon>
        <taxon>Bacilli</taxon>
        <taxon>Lactobacillales</taxon>
        <taxon>Lactobacillaceae</taxon>
        <taxon>Companilactobacillus</taxon>
    </lineage>
</organism>
<dbReference type="InterPro" id="IPR004398">
    <property type="entry name" value="RNA_MeTrfase_RsmD"/>
</dbReference>
<evidence type="ECO:0000313" key="3">
    <source>
        <dbReference type="EMBL" id="TGD25354.1"/>
    </source>
</evidence>
<dbReference type="SUPFAM" id="SSF53335">
    <property type="entry name" value="S-adenosyl-L-methionine-dependent methyltransferases"/>
    <property type="match status" value="1"/>
</dbReference>
<dbReference type="CDD" id="cd02440">
    <property type="entry name" value="AdoMet_MTases"/>
    <property type="match status" value="1"/>
</dbReference>
<reference evidence="3 4" key="1">
    <citation type="submission" date="2018-10" db="EMBL/GenBank/DDBJ databases">
        <title>Lactobacillus sp. R7 and Lactobacillus sp. R19 isolated from fermented mustard green product of Taiwan.</title>
        <authorList>
            <person name="Lin S.-T."/>
        </authorList>
    </citation>
    <scope>NUCLEOTIDE SEQUENCE [LARGE SCALE GENOMIC DNA]</scope>
    <source>
        <strain evidence="3 4">BCRC 81127</strain>
    </source>
</reference>
<keyword evidence="2 3" id="KW-0808">Transferase</keyword>
<keyword evidence="1 3" id="KW-0489">Methyltransferase</keyword>
<dbReference type="PIRSF" id="PIRSF004553">
    <property type="entry name" value="CHP00095"/>
    <property type="match status" value="1"/>
</dbReference>
<name>A0A4Z0JQG8_9LACO</name>
<keyword evidence="4" id="KW-1185">Reference proteome</keyword>
<dbReference type="PANTHER" id="PTHR43542:SF1">
    <property type="entry name" value="METHYLTRANSFERASE"/>
    <property type="match status" value="1"/>
</dbReference>
<comment type="caution">
    <text evidence="3">The sequence shown here is derived from an EMBL/GenBank/DDBJ whole genome shotgun (WGS) entry which is preliminary data.</text>
</comment>
<evidence type="ECO:0000256" key="2">
    <source>
        <dbReference type="ARBA" id="ARBA00022679"/>
    </source>
</evidence>
<dbReference type="EC" id="2.1.1.171" evidence="3"/>
<dbReference type="GO" id="GO:0003676">
    <property type="term" value="F:nucleic acid binding"/>
    <property type="evidence" value="ECO:0007669"/>
    <property type="project" value="InterPro"/>
</dbReference>
<sequence length="184" mass="20544">MKVVSGKFRGLNLKAVPTNNTRPTSAKVKEAVFSMLTPYMVDSGVALDLFAGTGSLGIEAVSRGFERAYLVDKAYKAINTIKENVEKTRAKDQFVVTKASAVDALKKFQSDGVKFDLVFLDPPYRMKITEQIIKDLVENELLNPGAVIVDETDYEIDLSDFERIELLKEKSYKDTRVALYQYGG</sequence>
<gene>
    <name evidence="3" type="primary">rsmD</name>
    <name evidence="3" type="ORF">EGT49_00310</name>
</gene>
<dbReference type="Pfam" id="PF03602">
    <property type="entry name" value="Cons_hypoth95"/>
    <property type="match status" value="1"/>
</dbReference>
<dbReference type="InterPro" id="IPR002052">
    <property type="entry name" value="DNA_methylase_N6_adenine_CS"/>
</dbReference>
<dbReference type="AlphaFoldDB" id="A0A4Z0JQG8"/>
<dbReference type="PROSITE" id="PS00092">
    <property type="entry name" value="N6_MTASE"/>
    <property type="match status" value="1"/>
</dbReference>
<evidence type="ECO:0000256" key="1">
    <source>
        <dbReference type="ARBA" id="ARBA00022603"/>
    </source>
</evidence>
<evidence type="ECO:0000313" key="4">
    <source>
        <dbReference type="Proteomes" id="UP000298021"/>
    </source>
</evidence>
<accession>A0A4Z0JQG8</accession>
<dbReference type="PANTHER" id="PTHR43542">
    <property type="entry name" value="METHYLTRANSFERASE"/>
    <property type="match status" value="1"/>
</dbReference>
<dbReference type="OrthoDB" id="9803017at2"/>